<organism evidence="1 2">
    <name type="scientific">Chaetomium tenue</name>
    <dbReference type="NCBI Taxonomy" id="1854479"/>
    <lineage>
        <taxon>Eukaryota</taxon>
        <taxon>Fungi</taxon>
        <taxon>Dikarya</taxon>
        <taxon>Ascomycota</taxon>
        <taxon>Pezizomycotina</taxon>
        <taxon>Sordariomycetes</taxon>
        <taxon>Sordariomycetidae</taxon>
        <taxon>Sordariales</taxon>
        <taxon>Chaetomiaceae</taxon>
        <taxon>Chaetomium</taxon>
    </lineage>
</organism>
<dbReference type="EMBL" id="JAGIZQ010000003">
    <property type="protein sequence ID" value="KAH6636437.1"/>
    <property type="molecule type" value="Genomic_DNA"/>
</dbReference>
<evidence type="ECO:0000313" key="1">
    <source>
        <dbReference type="EMBL" id="KAH6636437.1"/>
    </source>
</evidence>
<sequence length="580" mass="64444">MASTSRALSKLAVPPGAVLLQQSRAAPRLLLQTSRRTAGARPVFGSTQGPVSRHFRRGVSNDAAPVLPPKKSRFRVLRWAWRLGYLSAIAGIGYIGYGVYEDRHPEDQIVPDPSKKTLVILGTGWGSVSLLKRLDTENYNVIVISPRNYFLFTPLLPSCTTGTIEHRSIMEPIRTILRQKKASVRFYEAEASSIDPDRKVVRIFDNSEIRGDITETEVPYDMLVIGVGAENATFGIPGVRDHSCFLKEIGDAQRIRKRIMDCVETAAFKDQSPEEINRLLHMVVVGGGPTGVEFAGELQDFFEEDIKKLVPEIADRFRVTLIEALPNVLPMFSKQLIDYTESTFKEEKIDIHTKTMVKKVTDKTVEAEVTRPDGKKETIVFPYGLLVWATGNAVRPVIKDLISRIPAQANSRRGLAVNEYLVVQGTRDIWAVGDCAVAGYAPTAQVAGQEGTFLARLFNNMAMTEALEGKIGELSSSLNLQPGNAAAVSREIEGYERQLRRIKDAKPFHYSHQGSLAYIGSDKAVADVTWFNGNVAAAGSLTYLFWRSAYISMCFSSRNRLLVINDWLKSKVFGRDLSRE</sequence>
<dbReference type="Proteomes" id="UP000724584">
    <property type="component" value="Unassembled WGS sequence"/>
</dbReference>
<keyword evidence="2" id="KW-1185">Reference proteome</keyword>
<proteinExistence type="predicted"/>
<evidence type="ECO:0000313" key="2">
    <source>
        <dbReference type="Proteomes" id="UP000724584"/>
    </source>
</evidence>
<protein>
    <submittedName>
        <fullName evidence="1">Uncharacterized protein</fullName>
    </submittedName>
</protein>
<accession>A0ACB7PDM3</accession>
<comment type="caution">
    <text evidence="1">The sequence shown here is derived from an EMBL/GenBank/DDBJ whole genome shotgun (WGS) entry which is preliminary data.</text>
</comment>
<name>A0ACB7PDM3_9PEZI</name>
<gene>
    <name evidence="1" type="ORF">F5144DRAFT_619760</name>
</gene>
<reference evidence="1 2" key="1">
    <citation type="journal article" date="2021" name="Nat. Commun.">
        <title>Genetic determinants of endophytism in the Arabidopsis root mycobiome.</title>
        <authorList>
            <person name="Mesny F."/>
            <person name="Miyauchi S."/>
            <person name="Thiergart T."/>
            <person name="Pickel B."/>
            <person name="Atanasova L."/>
            <person name="Karlsson M."/>
            <person name="Huettel B."/>
            <person name="Barry K.W."/>
            <person name="Haridas S."/>
            <person name="Chen C."/>
            <person name="Bauer D."/>
            <person name="Andreopoulos W."/>
            <person name="Pangilinan J."/>
            <person name="LaButti K."/>
            <person name="Riley R."/>
            <person name="Lipzen A."/>
            <person name="Clum A."/>
            <person name="Drula E."/>
            <person name="Henrissat B."/>
            <person name="Kohler A."/>
            <person name="Grigoriev I.V."/>
            <person name="Martin F.M."/>
            <person name="Hacquard S."/>
        </authorList>
    </citation>
    <scope>NUCLEOTIDE SEQUENCE [LARGE SCALE GENOMIC DNA]</scope>
    <source>
        <strain evidence="1 2">MPI-SDFR-AT-0079</strain>
    </source>
</reference>